<accession>A0A2N1M632</accession>
<proteinExistence type="predicted"/>
<dbReference type="VEuPathDB" id="FungiDB:FUN_003960"/>
<evidence type="ECO:0000313" key="1">
    <source>
        <dbReference type="EMBL" id="PKK57060.1"/>
    </source>
</evidence>
<evidence type="ECO:0000313" key="2">
    <source>
        <dbReference type="Proteomes" id="UP000233469"/>
    </source>
</evidence>
<name>A0A2N1M632_9GLOM</name>
<organism evidence="1 2">
    <name type="scientific">Rhizophagus irregularis</name>
    <dbReference type="NCBI Taxonomy" id="588596"/>
    <lineage>
        <taxon>Eukaryota</taxon>
        <taxon>Fungi</taxon>
        <taxon>Fungi incertae sedis</taxon>
        <taxon>Mucoromycota</taxon>
        <taxon>Glomeromycotina</taxon>
        <taxon>Glomeromycetes</taxon>
        <taxon>Glomerales</taxon>
        <taxon>Glomeraceae</taxon>
        <taxon>Rhizophagus</taxon>
    </lineage>
</organism>
<dbReference type="Proteomes" id="UP000233469">
    <property type="component" value="Unassembled WGS sequence"/>
</dbReference>
<sequence>MTMRHIADLRITLGINTKGRKPSWFKFIEQKCLLEKDLSRKLKSKFHTERNYKCISNDLVSEVKKCNWLAFYYEKNTVAYLGRVIKTGTEGMVVEHWIHDIGVDNISPSMQLPIIKKCSDCDLKEIHTSYKE</sequence>
<gene>
    <name evidence="1" type="ORF">RhiirC2_798736</name>
</gene>
<dbReference type="AlphaFoldDB" id="A0A2N1M632"/>
<protein>
    <submittedName>
        <fullName evidence="1">Uncharacterized protein</fullName>
    </submittedName>
</protein>
<reference evidence="1 2" key="2">
    <citation type="submission" date="2017-10" db="EMBL/GenBank/DDBJ databases">
        <title>Extensive intraspecific genome diversity in a model arbuscular mycorrhizal fungus.</title>
        <authorList>
            <person name="Chen E.C.H."/>
            <person name="Morin E."/>
            <person name="Baudet D."/>
            <person name="Noel J."/>
            <person name="Ndikumana S."/>
            <person name="Charron P."/>
            <person name="St-Onge C."/>
            <person name="Giorgi J."/>
            <person name="Grigoriev I.V."/>
            <person name="Roux C."/>
            <person name="Martin F.M."/>
            <person name="Corradi N."/>
        </authorList>
    </citation>
    <scope>NUCLEOTIDE SEQUENCE [LARGE SCALE GENOMIC DNA]</scope>
    <source>
        <strain evidence="1 2">C2</strain>
    </source>
</reference>
<reference evidence="1 2" key="1">
    <citation type="submission" date="2016-04" db="EMBL/GenBank/DDBJ databases">
        <title>Genome analyses suggest a sexual origin of heterokaryosis in a supposedly ancient asexual fungus.</title>
        <authorList>
            <person name="Ropars J."/>
            <person name="Sedzielewska K."/>
            <person name="Noel J."/>
            <person name="Charron P."/>
            <person name="Farinelli L."/>
            <person name="Marton T."/>
            <person name="Kruger M."/>
            <person name="Pelin A."/>
            <person name="Brachmann A."/>
            <person name="Corradi N."/>
        </authorList>
    </citation>
    <scope>NUCLEOTIDE SEQUENCE [LARGE SCALE GENOMIC DNA]</scope>
    <source>
        <strain evidence="1 2">C2</strain>
    </source>
</reference>
<dbReference type="EMBL" id="LLXL01004790">
    <property type="protein sequence ID" value="PKK57060.1"/>
    <property type="molecule type" value="Genomic_DNA"/>
</dbReference>
<comment type="caution">
    <text evidence="1">The sequence shown here is derived from an EMBL/GenBank/DDBJ whole genome shotgun (WGS) entry which is preliminary data.</text>
</comment>